<evidence type="ECO:0000256" key="11">
    <source>
        <dbReference type="RuleBase" id="RU003357"/>
    </source>
</evidence>
<dbReference type="Pfam" id="PF07715">
    <property type="entry name" value="Plug"/>
    <property type="match status" value="1"/>
</dbReference>
<dbReference type="PANTHER" id="PTHR30069:SF53">
    <property type="entry name" value="COLICIN I RECEPTOR-RELATED"/>
    <property type="match status" value="1"/>
</dbReference>
<feature type="chain" id="PRO_5046359955" evidence="12">
    <location>
        <begin position="31"/>
        <end position="719"/>
    </location>
</feature>
<dbReference type="SUPFAM" id="SSF56935">
    <property type="entry name" value="Porins"/>
    <property type="match status" value="1"/>
</dbReference>
<evidence type="ECO:0000256" key="12">
    <source>
        <dbReference type="SAM" id="SignalP"/>
    </source>
</evidence>
<dbReference type="RefSeq" id="WP_377004748.1">
    <property type="nucleotide sequence ID" value="NZ_JBHSGG010000030.1"/>
</dbReference>
<keyword evidence="5 12" id="KW-0732">Signal</keyword>
<keyword evidence="15" id="KW-0675">Receptor</keyword>
<dbReference type="InterPro" id="IPR039426">
    <property type="entry name" value="TonB-dep_rcpt-like"/>
</dbReference>
<organism evidence="15 16">
    <name type="scientific">Coralloluteibacterium thermophilum</name>
    <dbReference type="NCBI Taxonomy" id="2707049"/>
    <lineage>
        <taxon>Bacteria</taxon>
        <taxon>Pseudomonadati</taxon>
        <taxon>Pseudomonadota</taxon>
        <taxon>Gammaproteobacteria</taxon>
        <taxon>Lysobacterales</taxon>
        <taxon>Lysobacteraceae</taxon>
        <taxon>Coralloluteibacterium</taxon>
    </lineage>
</organism>
<evidence type="ECO:0000256" key="6">
    <source>
        <dbReference type="ARBA" id="ARBA00023065"/>
    </source>
</evidence>
<evidence type="ECO:0000313" key="15">
    <source>
        <dbReference type="EMBL" id="MFC4728709.1"/>
    </source>
</evidence>
<proteinExistence type="inferred from homology"/>
<evidence type="ECO:0000313" key="16">
    <source>
        <dbReference type="Proteomes" id="UP001595892"/>
    </source>
</evidence>
<evidence type="ECO:0000256" key="1">
    <source>
        <dbReference type="ARBA" id="ARBA00004571"/>
    </source>
</evidence>
<feature type="domain" description="TonB-dependent receptor plug" evidence="14">
    <location>
        <begin position="56"/>
        <end position="168"/>
    </location>
</feature>
<dbReference type="PROSITE" id="PS52016">
    <property type="entry name" value="TONB_DEPENDENT_REC_3"/>
    <property type="match status" value="1"/>
</dbReference>
<keyword evidence="4 10" id="KW-0812">Transmembrane</keyword>
<comment type="caution">
    <text evidence="15">The sequence shown here is derived from an EMBL/GenBank/DDBJ whole genome shotgun (WGS) entry which is preliminary data.</text>
</comment>
<keyword evidence="2 10" id="KW-0813">Transport</keyword>
<evidence type="ECO:0000259" key="13">
    <source>
        <dbReference type="Pfam" id="PF00593"/>
    </source>
</evidence>
<dbReference type="InterPro" id="IPR012910">
    <property type="entry name" value="Plug_dom"/>
</dbReference>
<dbReference type="InterPro" id="IPR000531">
    <property type="entry name" value="Beta-barrel_TonB"/>
</dbReference>
<keyword evidence="3 10" id="KW-1134">Transmembrane beta strand</keyword>
<name>A0ABV9NMP5_9GAMM</name>
<evidence type="ECO:0000256" key="4">
    <source>
        <dbReference type="ARBA" id="ARBA00022692"/>
    </source>
</evidence>
<reference evidence="16" key="1">
    <citation type="journal article" date="2019" name="Int. J. Syst. Evol. Microbiol.">
        <title>The Global Catalogue of Microorganisms (GCM) 10K type strain sequencing project: providing services to taxonomists for standard genome sequencing and annotation.</title>
        <authorList>
            <consortium name="The Broad Institute Genomics Platform"/>
            <consortium name="The Broad Institute Genome Sequencing Center for Infectious Disease"/>
            <person name="Wu L."/>
            <person name="Ma J."/>
        </authorList>
    </citation>
    <scope>NUCLEOTIDE SEQUENCE [LARGE SCALE GENOMIC DNA]</scope>
    <source>
        <strain evidence="16">CGMCC 1.13574</strain>
    </source>
</reference>
<evidence type="ECO:0000256" key="2">
    <source>
        <dbReference type="ARBA" id="ARBA00022448"/>
    </source>
</evidence>
<dbReference type="EMBL" id="JBHSGG010000030">
    <property type="protein sequence ID" value="MFC4728709.1"/>
    <property type="molecule type" value="Genomic_DNA"/>
</dbReference>
<dbReference type="Pfam" id="PF00593">
    <property type="entry name" value="TonB_dep_Rec_b-barrel"/>
    <property type="match status" value="1"/>
</dbReference>
<gene>
    <name evidence="15" type="ORF">ACFO3Q_11060</name>
</gene>
<evidence type="ECO:0000256" key="8">
    <source>
        <dbReference type="ARBA" id="ARBA00023136"/>
    </source>
</evidence>
<accession>A0ABV9NMP5</accession>
<dbReference type="Gene3D" id="2.170.130.10">
    <property type="entry name" value="TonB-dependent receptor, plug domain"/>
    <property type="match status" value="1"/>
</dbReference>
<evidence type="ECO:0000256" key="3">
    <source>
        <dbReference type="ARBA" id="ARBA00022452"/>
    </source>
</evidence>
<keyword evidence="16" id="KW-1185">Reference proteome</keyword>
<evidence type="ECO:0000259" key="14">
    <source>
        <dbReference type="Pfam" id="PF07715"/>
    </source>
</evidence>
<dbReference type="Gene3D" id="2.40.170.20">
    <property type="entry name" value="TonB-dependent receptor, beta-barrel domain"/>
    <property type="match status" value="1"/>
</dbReference>
<dbReference type="Proteomes" id="UP001595892">
    <property type="component" value="Unassembled WGS sequence"/>
</dbReference>
<dbReference type="CDD" id="cd01347">
    <property type="entry name" value="ligand_gated_channel"/>
    <property type="match status" value="1"/>
</dbReference>
<evidence type="ECO:0000256" key="5">
    <source>
        <dbReference type="ARBA" id="ARBA00022729"/>
    </source>
</evidence>
<sequence>MSLPLRGTRAATAPRLSLLALALAAAPALAEPNPAAAPRTLDQVVVTASGFEQMIREAPASISVITREDLENKPFHGIAEALADVEGIDIGDAVDKTGAPSISIRGMPAQYTLILIDGRRQNVSGNVAPNGFDGTQNNFIPPLSAIERIEIIRGPMSTLYGSDAMGGVVNIITRKVGDAWRGNVMLETTLQDDSRFGDSRGGNFYLNGPLARDVLGLAVYGSVHERDATAIAYGDLDGEEIVPWMGANPVAYDNFSLGARLSLTPSPDHDLWLEANRNRQTYDNSDGQMGTLGAGGYAETQRYNRDQAILAWDARFGFGTLESSLARSTTETIGRLIPPGVAGAGGPRRLENENLVFDTKLVTSFGAHMLSVGGQWWKAELVDGVVSDPFDFRQWALFVEDEWSLADDLKLTLGARRDDHSVFGGQTSPRAYLVWNASPNWVLKGGVSRGYKTPRVEQLTPGINGFGQQGRLPLLGTPTLQPEITTTTEIGAYYAGDTGINASLSLFNNEFKDKIATGVPVANCTFGLSRAEYEAGGYPTAGCVDVGYWPNAATFGQSVNIDEAVTRGAEASLRLPLSPAWALVTNYTFTDSEQKSGAAAGQPLLNTPRHMLNSALQWQVTDAVDLYLRGQYRSARYRGEGPAQDQLGDYKPYTVWHLGGTWRASENVSVNAAIYNLFDKDFVRYLPYVSDAAGTVAYANTHINNEDGRRLWVSLNVGF</sequence>
<dbReference type="PANTHER" id="PTHR30069">
    <property type="entry name" value="TONB-DEPENDENT OUTER MEMBRANE RECEPTOR"/>
    <property type="match status" value="1"/>
</dbReference>
<keyword evidence="7 11" id="KW-0798">TonB box</keyword>
<feature type="domain" description="TonB-dependent receptor-like beta-barrel" evidence="13">
    <location>
        <begin position="220"/>
        <end position="677"/>
    </location>
</feature>
<protein>
    <submittedName>
        <fullName evidence="15">TonB-dependent receptor domain-containing protein</fullName>
    </submittedName>
</protein>
<evidence type="ECO:0000256" key="9">
    <source>
        <dbReference type="ARBA" id="ARBA00023237"/>
    </source>
</evidence>
<feature type="signal peptide" evidence="12">
    <location>
        <begin position="1"/>
        <end position="30"/>
    </location>
</feature>
<keyword evidence="8 10" id="KW-0472">Membrane</keyword>
<evidence type="ECO:0000256" key="10">
    <source>
        <dbReference type="PROSITE-ProRule" id="PRU01360"/>
    </source>
</evidence>
<dbReference type="InterPro" id="IPR036942">
    <property type="entry name" value="Beta-barrel_TonB_sf"/>
</dbReference>
<evidence type="ECO:0000256" key="7">
    <source>
        <dbReference type="ARBA" id="ARBA00023077"/>
    </source>
</evidence>
<dbReference type="InterPro" id="IPR037066">
    <property type="entry name" value="Plug_dom_sf"/>
</dbReference>
<keyword evidence="9 10" id="KW-0998">Cell outer membrane</keyword>
<comment type="subcellular location">
    <subcellularLocation>
        <location evidence="1 10">Cell outer membrane</location>
        <topology evidence="1 10">Multi-pass membrane protein</topology>
    </subcellularLocation>
</comment>
<comment type="similarity">
    <text evidence="10 11">Belongs to the TonB-dependent receptor family.</text>
</comment>
<keyword evidence="6" id="KW-0406">Ion transport</keyword>